<proteinExistence type="predicted"/>
<evidence type="ECO:0000313" key="3">
    <source>
        <dbReference type="EMBL" id="QNO18888.1"/>
    </source>
</evidence>
<dbReference type="KEGG" id="caml:H6X83_04465"/>
<feature type="region of interest" description="Disordered" evidence="1">
    <location>
        <begin position="121"/>
        <end position="180"/>
    </location>
</feature>
<dbReference type="RefSeq" id="WP_212507957.1">
    <property type="nucleotide sequence ID" value="NZ_CP060696.1"/>
</dbReference>
<feature type="transmembrane region" description="Helical" evidence="2">
    <location>
        <begin position="9"/>
        <end position="28"/>
    </location>
</feature>
<name>A0A7G9WJM6_9FIRM</name>
<accession>A0A7G9WJM6</accession>
<evidence type="ECO:0000256" key="1">
    <source>
        <dbReference type="SAM" id="MobiDB-lite"/>
    </source>
</evidence>
<feature type="compositionally biased region" description="Low complexity" evidence="1">
    <location>
        <begin position="128"/>
        <end position="176"/>
    </location>
</feature>
<gene>
    <name evidence="3" type="ORF">H6X83_04465</name>
</gene>
<keyword evidence="2" id="KW-1133">Transmembrane helix</keyword>
<keyword evidence="2" id="KW-0472">Membrane</keyword>
<organism evidence="3 4">
    <name type="scientific">Caproicibacterium amylolyticum</name>
    <dbReference type="NCBI Taxonomy" id="2766537"/>
    <lineage>
        <taxon>Bacteria</taxon>
        <taxon>Bacillati</taxon>
        <taxon>Bacillota</taxon>
        <taxon>Clostridia</taxon>
        <taxon>Eubacteriales</taxon>
        <taxon>Oscillospiraceae</taxon>
        <taxon>Caproicibacterium</taxon>
    </lineage>
</organism>
<evidence type="ECO:0000313" key="4">
    <source>
        <dbReference type="Proteomes" id="UP000516046"/>
    </source>
</evidence>
<sequence length="276" mass="29101">MTNQKKRTILICVIAGIVCATVLVSSIMNKKAKPAATTVSSHAASASSSLSSAYAGGFFNAQSTSVSSAASDTDYTATLSADAQKVLHLRYDLSDTSVSPDVLKQYLRDYMTDDALQQMFSNTSSEQSKASAAPVSSAAPISSAPAQQKPASSAPAKAAVSSAPSTSSKPATSSAPDVTYRPIQGAVTPRLASFQPVTKTYSYATVSRLYTKALPDTQENVLIYYTLSVAGDNMPSNTSNRVMSLNMKYSKSAGHWIVTKMELDAKVDFSLAPFQK</sequence>
<evidence type="ECO:0000256" key="2">
    <source>
        <dbReference type="SAM" id="Phobius"/>
    </source>
</evidence>
<keyword evidence="4" id="KW-1185">Reference proteome</keyword>
<reference evidence="3 4" key="1">
    <citation type="submission" date="2020-08" db="EMBL/GenBank/DDBJ databases">
        <authorList>
            <person name="Ren C."/>
            <person name="Gu Y."/>
            <person name="Xu Y."/>
        </authorList>
    </citation>
    <scope>NUCLEOTIDE SEQUENCE [LARGE SCALE GENOMIC DNA]</scope>
    <source>
        <strain evidence="3 4">LBM18003</strain>
    </source>
</reference>
<keyword evidence="2" id="KW-0812">Transmembrane</keyword>
<dbReference type="EMBL" id="CP060696">
    <property type="protein sequence ID" value="QNO18888.1"/>
    <property type="molecule type" value="Genomic_DNA"/>
</dbReference>
<protein>
    <submittedName>
        <fullName evidence="3">Uncharacterized protein</fullName>
    </submittedName>
</protein>
<dbReference type="Proteomes" id="UP000516046">
    <property type="component" value="Chromosome"/>
</dbReference>
<dbReference type="AlphaFoldDB" id="A0A7G9WJM6"/>